<keyword evidence="1" id="KW-0812">Transmembrane</keyword>
<organism evidence="3 4">
    <name type="scientific">Marinospirillum alkalitolerans</name>
    <dbReference type="NCBI Taxonomy" id="3123374"/>
    <lineage>
        <taxon>Bacteria</taxon>
        <taxon>Pseudomonadati</taxon>
        <taxon>Pseudomonadota</taxon>
        <taxon>Gammaproteobacteria</taxon>
        <taxon>Oceanospirillales</taxon>
        <taxon>Oceanospirillaceae</taxon>
        <taxon>Marinospirillum</taxon>
    </lineage>
</organism>
<accession>A0ABW8PUD2</accession>
<evidence type="ECO:0000256" key="1">
    <source>
        <dbReference type="SAM" id="Phobius"/>
    </source>
</evidence>
<evidence type="ECO:0000313" key="4">
    <source>
        <dbReference type="Proteomes" id="UP001621714"/>
    </source>
</evidence>
<dbReference type="Pfam" id="PF14341">
    <property type="entry name" value="PilX_N"/>
    <property type="match status" value="1"/>
</dbReference>
<dbReference type="InterPro" id="IPR025746">
    <property type="entry name" value="PilX_N_dom"/>
</dbReference>
<dbReference type="EMBL" id="JBANFI010000001">
    <property type="protein sequence ID" value="MFK7159514.1"/>
    <property type="molecule type" value="Genomic_DNA"/>
</dbReference>
<comment type="caution">
    <text evidence="3">The sequence shown here is derived from an EMBL/GenBank/DDBJ whole genome shotgun (WGS) entry which is preliminary data.</text>
</comment>
<reference evidence="3 4" key="1">
    <citation type="submission" date="2024-02" db="EMBL/GenBank/DDBJ databases">
        <title>Marinospirillum sp. MEB 164 isolated from Lonar lake sediment.</title>
        <authorList>
            <person name="Joshi A."/>
            <person name="Thite S."/>
        </authorList>
    </citation>
    <scope>NUCLEOTIDE SEQUENCE [LARGE SCALE GENOMIC DNA]</scope>
    <source>
        <strain evidence="3 4">MEB164</strain>
    </source>
</reference>
<keyword evidence="1" id="KW-1133">Transmembrane helix</keyword>
<name>A0ABW8PUD2_9GAMM</name>
<dbReference type="RefSeq" id="WP_405335969.1">
    <property type="nucleotide sequence ID" value="NZ_JBANFI010000001.1"/>
</dbReference>
<dbReference type="Proteomes" id="UP001621714">
    <property type="component" value="Unassembled WGS sequence"/>
</dbReference>
<keyword evidence="4" id="KW-1185">Reference proteome</keyword>
<feature type="transmembrane region" description="Helical" evidence="1">
    <location>
        <begin position="12"/>
        <end position="30"/>
    </location>
</feature>
<keyword evidence="1" id="KW-0472">Membrane</keyword>
<sequence>MSVKKSQQGYALIMVLFILVAVTLFGLTSVQDASLQLQMSQNQQDYQRAFQAAEAALRYGERLVAESRSSYTASPDLPDVHAWPVTNAWAIKVGLKLSDVNSDDNCDVNSDEKNDFLLKCAPRVVISQPTLRVLGSNATGSFCERLYPITSFAVGEQIETRVVLRAYYAIIDDCFIE</sequence>
<proteinExistence type="predicted"/>
<protein>
    <submittedName>
        <fullName evidence="3">PilX N-terminal domain-containing pilus assembly protein</fullName>
    </submittedName>
</protein>
<evidence type="ECO:0000259" key="2">
    <source>
        <dbReference type="Pfam" id="PF14341"/>
    </source>
</evidence>
<evidence type="ECO:0000313" key="3">
    <source>
        <dbReference type="EMBL" id="MFK7159514.1"/>
    </source>
</evidence>
<feature type="domain" description="Type 4 fimbrial biogenesis protein PilX N-terminal" evidence="2">
    <location>
        <begin position="8"/>
        <end position="58"/>
    </location>
</feature>
<gene>
    <name evidence="3" type="ORF">V6U78_00495</name>
</gene>